<keyword evidence="2" id="KW-1185">Reference proteome</keyword>
<dbReference type="RefSeq" id="WP_127692455.1">
    <property type="nucleotide sequence ID" value="NZ_SACQ01000001.1"/>
</dbReference>
<protein>
    <submittedName>
        <fullName evidence="1">Uncharacterized protein</fullName>
    </submittedName>
</protein>
<dbReference type="AlphaFoldDB" id="A0A437QCN8"/>
<gene>
    <name evidence="1" type="ORF">EOE65_01140</name>
</gene>
<accession>A0A437QCN8</accession>
<dbReference type="EMBL" id="SACQ01000001">
    <property type="protein sequence ID" value="RVU32286.1"/>
    <property type="molecule type" value="Genomic_DNA"/>
</dbReference>
<evidence type="ECO:0000313" key="1">
    <source>
        <dbReference type="EMBL" id="RVU32286.1"/>
    </source>
</evidence>
<reference evidence="1 2" key="1">
    <citation type="submission" date="2019-01" db="EMBL/GenBank/DDBJ databases">
        <authorList>
            <person name="Chen W.-M."/>
        </authorList>
    </citation>
    <scope>NUCLEOTIDE SEQUENCE [LARGE SCALE GENOMIC DNA]</scope>
    <source>
        <strain evidence="1 2">HPM-16</strain>
    </source>
</reference>
<name>A0A437QCN8_9GAMM</name>
<sequence length="117" mass="13270">MEYSIFARKNNILLRSALDIQGIPVSAGMAVRVVNIDIARYRFDNLSQINFLSSLLNEVHTVERIDDEGKIWITRWVEGRAGERQRHVLSLSGENVLLEYDWLESQPSLAEAGTLVA</sequence>
<evidence type="ECO:0000313" key="2">
    <source>
        <dbReference type="Proteomes" id="UP000282818"/>
    </source>
</evidence>
<comment type="caution">
    <text evidence="1">The sequence shown here is derived from an EMBL/GenBank/DDBJ whole genome shotgun (WGS) entry which is preliminary data.</text>
</comment>
<dbReference type="Proteomes" id="UP000282818">
    <property type="component" value="Unassembled WGS sequence"/>
</dbReference>
<organism evidence="1 2">
    <name type="scientific">Neptunomonas marina</name>
    <dbReference type="NCBI Taxonomy" id="1815562"/>
    <lineage>
        <taxon>Bacteria</taxon>
        <taxon>Pseudomonadati</taxon>
        <taxon>Pseudomonadota</taxon>
        <taxon>Gammaproteobacteria</taxon>
        <taxon>Oceanospirillales</taxon>
        <taxon>Oceanospirillaceae</taxon>
        <taxon>Neptunomonas</taxon>
    </lineage>
</organism>
<proteinExistence type="predicted"/>